<dbReference type="Proteomes" id="UP000239352">
    <property type="component" value="Unassembled WGS sequence"/>
</dbReference>
<keyword evidence="2" id="KW-0489">Methyltransferase</keyword>
<dbReference type="InterPro" id="IPR013216">
    <property type="entry name" value="Methyltransf_11"/>
</dbReference>
<protein>
    <submittedName>
        <fullName evidence="2">SAM-dependent methyltransferase</fullName>
    </submittedName>
</protein>
<dbReference type="EMBL" id="PVSR01000036">
    <property type="protein sequence ID" value="PRW62302.1"/>
    <property type="molecule type" value="Genomic_DNA"/>
</dbReference>
<dbReference type="GO" id="GO:0008757">
    <property type="term" value="F:S-adenosylmethionine-dependent methyltransferase activity"/>
    <property type="evidence" value="ECO:0007669"/>
    <property type="project" value="InterPro"/>
</dbReference>
<keyword evidence="3" id="KW-1185">Reference proteome</keyword>
<accession>A0A2T0GT58</accession>
<name>A0A2T0GT58_ACTMO</name>
<sequence>MDEGDWRGYLSAFHDERSGVTERVLTRCAGDPYGWLTEPLETTTGWIVDLACGSAPTRDRLPGHRWVGVDGSAGELAVAAARGRGPLVRADAEALPFAGGSADVVCAAMSLQLLTPLDGVLARVRRVLRPDGLLAALVPARLGFDPRGLPAWARVLRALGVRGQSWPNPGACDGLGGLLAERGFRVLSSRRRVFGFPVDSAEALGTLLDGLYLPDTSPERIAAARESLAAWARPGRRLPIPLRRVLARP</sequence>
<dbReference type="CDD" id="cd02440">
    <property type="entry name" value="AdoMet_MTases"/>
    <property type="match status" value="1"/>
</dbReference>
<keyword evidence="2" id="KW-0808">Transferase</keyword>
<proteinExistence type="predicted"/>
<evidence type="ECO:0000259" key="1">
    <source>
        <dbReference type="Pfam" id="PF08241"/>
    </source>
</evidence>
<dbReference type="GO" id="GO:0032259">
    <property type="term" value="P:methylation"/>
    <property type="evidence" value="ECO:0007669"/>
    <property type="project" value="UniProtKB-KW"/>
</dbReference>
<dbReference type="STRING" id="1050202.GCA_000384035_03804"/>
<dbReference type="Gene3D" id="3.40.50.150">
    <property type="entry name" value="Vaccinia Virus protein VP39"/>
    <property type="match status" value="1"/>
</dbReference>
<evidence type="ECO:0000313" key="2">
    <source>
        <dbReference type="EMBL" id="PRW62302.1"/>
    </source>
</evidence>
<evidence type="ECO:0000313" key="3">
    <source>
        <dbReference type="Proteomes" id="UP000239352"/>
    </source>
</evidence>
<organism evidence="2 3">
    <name type="scientific">Actinopolyspora mortivallis</name>
    <dbReference type="NCBI Taxonomy" id="33906"/>
    <lineage>
        <taxon>Bacteria</taxon>
        <taxon>Bacillati</taxon>
        <taxon>Actinomycetota</taxon>
        <taxon>Actinomycetes</taxon>
        <taxon>Actinopolysporales</taxon>
        <taxon>Actinopolysporaceae</taxon>
        <taxon>Actinopolyspora</taxon>
    </lineage>
</organism>
<dbReference type="AlphaFoldDB" id="A0A2T0GT58"/>
<dbReference type="Pfam" id="PF08241">
    <property type="entry name" value="Methyltransf_11"/>
    <property type="match status" value="1"/>
</dbReference>
<gene>
    <name evidence="2" type="ORF">CEP50_16225</name>
</gene>
<feature type="domain" description="Methyltransferase type 11" evidence="1">
    <location>
        <begin position="48"/>
        <end position="135"/>
    </location>
</feature>
<comment type="caution">
    <text evidence="2">The sequence shown here is derived from an EMBL/GenBank/DDBJ whole genome shotgun (WGS) entry which is preliminary data.</text>
</comment>
<reference evidence="2 3" key="1">
    <citation type="submission" date="2018-03" db="EMBL/GenBank/DDBJ databases">
        <title>Actinopolyspora mortivallis from Sahara, screening for active biomolecules.</title>
        <authorList>
            <person name="Selama O."/>
            <person name="Wellington E.M.H."/>
            <person name="Hacene H."/>
        </authorList>
    </citation>
    <scope>NUCLEOTIDE SEQUENCE [LARGE SCALE GENOMIC DNA]</scope>
    <source>
        <strain evidence="2 3">M5A</strain>
    </source>
</reference>
<dbReference type="SUPFAM" id="SSF53335">
    <property type="entry name" value="S-adenosyl-L-methionine-dependent methyltransferases"/>
    <property type="match status" value="1"/>
</dbReference>
<dbReference type="RefSeq" id="WP_106114813.1">
    <property type="nucleotide sequence ID" value="NZ_PVSR01000036.1"/>
</dbReference>
<dbReference type="InParanoid" id="A0A2T0GT58"/>
<dbReference type="InterPro" id="IPR029063">
    <property type="entry name" value="SAM-dependent_MTases_sf"/>
</dbReference>